<keyword evidence="4" id="KW-1185">Reference proteome</keyword>
<dbReference type="AlphaFoldDB" id="A0A4Q7LKY2"/>
<evidence type="ECO:0000256" key="2">
    <source>
        <dbReference type="SAM" id="MobiDB-lite"/>
    </source>
</evidence>
<feature type="compositionally biased region" description="Polar residues" evidence="2">
    <location>
        <begin position="602"/>
        <end position="613"/>
    </location>
</feature>
<evidence type="ECO:0008006" key="5">
    <source>
        <dbReference type="Google" id="ProtNLM"/>
    </source>
</evidence>
<evidence type="ECO:0000313" key="3">
    <source>
        <dbReference type="EMBL" id="RZS55226.1"/>
    </source>
</evidence>
<dbReference type="InterPro" id="IPR029058">
    <property type="entry name" value="AB_hydrolase_fold"/>
</dbReference>
<feature type="region of interest" description="Disordered" evidence="2">
    <location>
        <begin position="587"/>
        <end position="613"/>
    </location>
</feature>
<evidence type="ECO:0000313" key="4">
    <source>
        <dbReference type="Proteomes" id="UP000293519"/>
    </source>
</evidence>
<gene>
    <name evidence="3" type="ORF">EV141_2219</name>
</gene>
<keyword evidence="1" id="KW-0175">Coiled coil</keyword>
<accession>A0A4Q7LKY2</accession>
<name>A0A4Q7LKY2_9MICO</name>
<proteinExistence type="predicted"/>
<organism evidence="3 4">
    <name type="scientific">Microcella putealis</name>
    <dbReference type="NCBI Taxonomy" id="337005"/>
    <lineage>
        <taxon>Bacteria</taxon>
        <taxon>Bacillati</taxon>
        <taxon>Actinomycetota</taxon>
        <taxon>Actinomycetes</taxon>
        <taxon>Micrococcales</taxon>
        <taxon>Microbacteriaceae</taxon>
        <taxon>Microcella</taxon>
    </lineage>
</organism>
<sequence>MNTQPTLVFLHGVGSGDPDDSWVVHLERGLAEVGYPGLSDLRVVAPKYARALRGVDKPIPPLPGVTSTRLSGDDARVQRRDYEKRTAAIESRFGRHNPGNGIPVYAPRAVVDIPFLAQVKNFTSNRDVRAMVLDRILHQLPSEGEIVIVAHSLGSVIAADLLPRLPKAVTVAGMVTIGSPLATGAIDVRDIVGKLDDPPQHLRWWVNVWDSADVIAAMRGLSSQIPWLLDFRIRTGAVALGAHSAERYLGHPIVARIIGFALHGSLSREVAITSRAINVSLDPAERYALLALRYAHLLKDRLDGDTRARCEGALRHIQSQDAQQLISMRSDANRPCPEAIERLSVDLGDPESVARTPMTVAGFDRDELVVPLLVLAASNVFDPFEIQISRAKQVEAMKNLCVELGLKSQLGTDVFEATKQGQSVLRGPGTLIRWAVVGAGLGAIVVATGGLALAAAPGLAGAAAITSALAAFGPGGMVGGLLTAGTLVSAGGGTVAYGLANVSVSAEVFEDVVERRVATAILRKMSGLEPDAAVWFTLTEVEIELRREHERLDEYSDRNAPSLRALKKKIAIVERALRFLLSESLGPQTTEEVEGSKRPQLQLESGEQGQPST</sequence>
<dbReference type="Gene3D" id="3.40.50.1820">
    <property type="entry name" value="alpha/beta hydrolase"/>
    <property type="match status" value="1"/>
</dbReference>
<dbReference type="EMBL" id="SGWW01000004">
    <property type="protein sequence ID" value="RZS55226.1"/>
    <property type="molecule type" value="Genomic_DNA"/>
</dbReference>
<comment type="caution">
    <text evidence="3">The sequence shown here is derived from an EMBL/GenBank/DDBJ whole genome shotgun (WGS) entry which is preliminary data.</text>
</comment>
<feature type="coiled-coil region" evidence="1">
    <location>
        <begin position="538"/>
        <end position="583"/>
    </location>
</feature>
<protein>
    <recommendedName>
        <fullName evidence="5">Alpha/beta hydrolase family protein</fullName>
    </recommendedName>
</protein>
<evidence type="ECO:0000256" key="1">
    <source>
        <dbReference type="SAM" id="Coils"/>
    </source>
</evidence>
<dbReference type="SUPFAM" id="SSF53474">
    <property type="entry name" value="alpha/beta-Hydrolases"/>
    <property type="match status" value="1"/>
</dbReference>
<reference evidence="3 4" key="1">
    <citation type="journal article" date="2015" name="Stand. Genomic Sci.">
        <title>Genomic Encyclopedia of Bacterial and Archaeal Type Strains, Phase III: the genomes of soil and plant-associated and newly described type strains.</title>
        <authorList>
            <person name="Whitman W.B."/>
            <person name="Woyke T."/>
            <person name="Klenk H.P."/>
            <person name="Zhou Y."/>
            <person name="Lilburn T.G."/>
            <person name="Beck B.J."/>
            <person name="De Vos P."/>
            <person name="Vandamme P."/>
            <person name="Eisen J.A."/>
            <person name="Garrity G."/>
            <person name="Hugenholtz P."/>
            <person name="Kyrpides N.C."/>
        </authorList>
    </citation>
    <scope>NUCLEOTIDE SEQUENCE [LARGE SCALE GENOMIC DNA]</scope>
    <source>
        <strain evidence="3 4">CV2</strain>
    </source>
</reference>
<dbReference type="Proteomes" id="UP000293519">
    <property type="component" value="Unassembled WGS sequence"/>
</dbReference>